<name>A0A9Q0BT77_9MUSC</name>
<dbReference type="AlphaFoldDB" id="A0A9Q0BT77"/>
<sequence>MNEWKLKGGEDGGGDGGTDRWKIASHLFSAMTSLVCHWSTRSHLTSLVLGWVVYFCVAARPPTHDVTVALAPFSAPLQRKCPEIAKG</sequence>
<accession>A0A9Q0BT77</accession>
<gene>
    <name evidence="1" type="ORF">M5D96_004350</name>
</gene>
<proteinExistence type="predicted"/>
<reference evidence="1" key="1">
    <citation type="journal article" date="2023" name="Genome Biol. Evol.">
        <title>Long-read-based Genome Assembly of Drosophila gunungcola Reveals Fewer Chemosensory Genes in Flower-breeding Species.</title>
        <authorList>
            <person name="Negi A."/>
            <person name="Liao B.Y."/>
            <person name="Yeh S.D."/>
        </authorList>
    </citation>
    <scope>NUCLEOTIDE SEQUENCE</scope>
    <source>
        <strain evidence="1">Sukarami</strain>
    </source>
</reference>
<comment type="caution">
    <text evidence="1">The sequence shown here is derived from an EMBL/GenBank/DDBJ whole genome shotgun (WGS) entry which is preliminary data.</text>
</comment>
<evidence type="ECO:0000313" key="2">
    <source>
        <dbReference type="Proteomes" id="UP001059596"/>
    </source>
</evidence>
<dbReference type="Proteomes" id="UP001059596">
    <property type="component" value="Unassembled WGS sequence"/>
</dbReference>
<keyword evidence="2" id="KW-1185">Reference proteome</keyword>
<dbReference type="EMBL" id="JAMKOV010000002">
    <property type="protein sequence ID" value="KAI8043025.1"/>
    <property type="molecule type" value="Genomic_DNA"/>
</dbReference>
<protein>
    <submittedName>
        <fullName evidence="1">Uncharacterized protein</fullName>
    </submittedName>
</protein>
<organism evidence="1 2">
    <name type="scientific">Drosophila gunungcola</name>
    <name type="common">fruit fly</name>
    <dbReference type="NCBI Taxonomy" id="103775"/>
    <lineage>
        <taxon>Eukaryota</taxon>
        <taxon>Metazoa</taxon>
        <taxon>Ecdysozoa</taxon>
        <taxon>Arthropoda</taxon>
        <taxon>Hexapoda</taxon>
        <taxon>Insecta</taxon>
        <taxon>Pterygota</taxon>
        <taxon>Neoptera</taxon>
        <taxon>Endopterygota</taxon>
        <taxon>Diptera</taxon>
        <taxon>Brachycera</taxon>
        <taxon>Muscomorpha</taxon>
        <taxon>Ephydroidea</taxon>
        <taxon>Drosophilidae</taxon>
        <taxon>Drosophila</taxon>
        <taxon>Sophophora</taxon>
    </lineage>
</organism>
<evidence type="ECO:0000313" key="1">
    <source>
        <dbReference type="EMBL" id="KAI8043025.1"/>
    </source>
</evidence>